<dbReference type="Proteomes" id="UP001596380">
    <property type="component" value="Unassembled WGS sequence"/>
</dbReference>
<reference evidence="2" key="1">
    <citation type="journal article" date="2019" name="Int. J. Syst. Evol. Microbiol.">
        <title>The Global Catalogue of Microorganisms (GCM) 10K type strain sequencing project: providing services to taxonomists for standard genome sequencing and annotation.</title>
        <authorList>
            <consortium name="The Broad Institute Genomics Platform"/>
            <consortium name="The Broad Institute Genome Sequencing Center for Infectious Disease"/>
            <person name="Wu L."/>
            <person name="Ma J."/>
        </authorList>
    </citation>
    <scope>NUCLEOTIDE SEQUENCE [LARGE SCALE GENOMIC DNA]</scope>
    <source>
        <strain evidence="2">JCM 3369</strain>
    </source>
</reference>
<gene>
    <name evidence="1" type="ORF">ACFQKB_17740</name>
</gene>
<sequence length="358" mass="39547">MSSPPASYRAIICVDIERFCDPERIDPQRLDMRRALYDSLARAFERSGVPAEGRYQEDRGDGAFFLVPPEGPQARLVEPLPFELAAELSRYNRAADAMTRIRLRVALHAGYVHHDSEGVVGTPLNAAFRLLDAPELKKALRDAPGDLAFIASDEFHREVIRQRRGFDPSDYREVRVRAKETDVGAWICAFDAQLRAGRDFGHRLARAEDALAELAATVDEARRVRAVTAAKITPAPPEVPDPAPGLGERLAGLRGGRTDRWPELAAEVADVERAAAAALDAAGAGLRAAREPLERREELRGLLGSYQAMTGNQKRAESPLLDELYRRAYDLLWTAPCSLPEAEAATERYVRAVQEESA</sequence>
<dbReference type="RefSeq" id="WP_160826912.1">
    <property type="nucleotide sequence ID" value="NZ_JBHSXE010000001.1"/>
</dbReference>
<accession>A0ABW2CK42</accession>
<dbReference type="Gene3D" id="3.30.70.1230">
    <property type="entry name" value="Nucleotide cyclase"/>
    <property type="match status" value="1"/>
</dbReference>
<organism evidence="1 2">
    <name type="scientific">Actinomadura yumaensis</name>
    <dbReference type="NCBI Taxonomy" id="111807"/>
    <lineage>
        <taxon>Bacteria</taxon>
        <taxon>Bacillati</taxon>
        <taxon>Actinomycetota</taxon>
        <taxon>Actinomycetes</taxon>
        <taxon>Streptosporangiales</taxon>
        <taxon>Thermomonosporaceae</taxon>
        <taxon>Actinomadura</taxon>
    </lineage>
</organism>
<dbReference type="EMBL" id="JBHSXS010000009">
    <property type="protein sequence ID" value="MFC6881605.1"/>
    <property type="molecule type" value="Genomic_DNA"/>
</dbReference>
<evidence type="ECO:0000313" key="1">
    <source>
        <dbReference type="EMBL" id="MFC6881605.1"/>
    </source>
</evidence>
<protein>
    <recommendedName>
        <fullName evidence="3">Guanylate cyclase domain-containing protein</fullName>
    </recommendedName>
</protein>
<evidence type="ECO:0000313" key="2">
    <source>
        <dbReference type="Proteomes" id="UP001596380"/>
    </source>
</evidence>
<evidence type="ECO:0008006" key="3">
    <source>
        <dbReference type="Google" id="ProtNLM"/>
    </source>
</evidence>
<proteinExistence type="predicted"/>
<keyword evidence="2" id="KW-1185">Reference proteome</keyword>
<comment type="caution">
    <text evidence="1">The sequence shown here is derived from an EMBL/GenBank/DDBJ whole genome shotgun (WGS) entry which is preliminary data.</text>
</comment>
<dbReference type="InterPro" id="IPR029787">
    <property type="entry name" value="Nucleotide_cyclase"/>
</dbReference>
<name>A0ABW2CK42_9ACTN</name>